<reference evidence="9 10" key="1">
    <citation type="submission" date="2015-04" db="EMBL/GenBank/DDBJ databases">
        <title>The draft genome sequence of Erythrobacr gangjinensis K7-2.</title>
        <authorList>
            <person name="Zhuang L."/>
            <person name="Liu Y."/>
            <person name="Shao Z."/>
        </authorList>
    </citation>
    <scope>NUCLEOTIDE SEQUENCE [LARGE SCALE GENOMIC DNA]</scope>
    <source>
        <strain evidence="9 10">K7-2</strain>
    </source>
</reference>
<evidence type="ECO:0000256" key="6">
    <source>
        <dbReference type="ARBA" id="ARBA00023295"/>
    </source>
</evidence>
<keyword evidence="4 7" id="KW-0378">Hydrolase</keyword>
<dbReference type="InterPro" id="IPR034690">
    <property type="entry name" value="Endolysin_T4_type"/>
</dbReference>
<dbReference type="EMBL" id="LBHC01000001">
    <property type="protein sequence ID" value="KLE33573.1"/>
    <property type="molecule type" value="Genomic_DNA"/>
</dbReference>
<evidence type="ECO:0000256" key="7">
    <source>
        <dbReference type="RuleBase" id="RU003788"/>
    </source>
</evidence>
<sequence length="214" mass="23267">MSAAALTLSTAAVSPYDAAQAGPKYASAQMMLEDQIDATKERVDVANLKVSDTMKEALAEEEGVRLTVYRDVAGYPTVGVGHLVLPEDGLSVGDRITYEQALEFLEQDLAKAEEGVRNLVNDLPLYQHEFDALVDLVYNVGEGNVSERKSPRLNAAIQSGDYTAMADQLNYTTAAGKVARGLEYRSERRQAIFMEAAYEDPRAVEVDSAGRANL</sequence>
<dbReference type="GO" id="GO:0003796">
    <property type="term" value="F:lysozyme activity"/>
    <property type="evidence" value="ECO:0007669"/>
    <property type="project" value="UniProtKB-EC"/>
</dbReference>
<feature type="coiled-coil region" evidence="8">
    <location>
        <begin position="95"/>
        <end position="122"/>
    </location>
</feature>
<protein>
    <recommendedName>
        <fullName evidence="7">Lysozyme</fullName>
        <ecNumber evidence="7">3.2.1.17</ecNumber>
    </recommendedName>
</protein>
<dbReference type="GO" id="GO:0016998">
    <property type="term" value="P:cell wall macromolecule catabolic process"/>
    <property type="evidence" value="ECO:0007669"/>
    <property type="project" value="InterPro"/>
</dbReference>
<evidence type="ECO:0000256" key="2">
    <source>
        <dbReference type="ARBA" id="ARBA00022529"/>
    </source>
</evidence>
<dbReference type="GO" id="GO:0031640">
    <property type="term" value="P:killing of cells of another organism"/>
    <property type="evidence" value="ECO:0007669"/>
    <property type="project" value="UniProtKB-KW"/>
</dbReference>
<dbReference type="InterPro" id="IPR023347">
    <property type="entry name" value="Lysozyme_dom_sf"/>
</dbReference>
<dbReference type="InterPro" id="IPR002196">
    <property type="entry name" value="Glyco_hydro_24"/>
</dbReference>
<dbReference type="InterPro" id="IPR051018">
    <property type="entry name" value="Bacteriophage_GH24"/>
</dbReference>
<keyword evidence="10" id="KW-1185">Reference proteome</keyword>
<dbReference type="PANTHER" id="PTHR38107">
    <property type="match status" value="1"/>
</dbReference>
<dbReference type="GO" id="GO:0042742">
    <property type="term" value="P:defense response to bacterium"/>
    <property type="evidence" value="ECO:0007669"/>
    <property type="project" value="UniProtKB-KW"/>
</dbReference>
<keyword evidence="2 7" id="KW-0929">Antimicrobial</keyword>
<dbReference type="InterPro" id="IPR023346">
    <property type="entry name" value="Lysozyme-like_dom_sf"/>
</dbReference>
<organism evidence="9 10">
    <name type="scientific">Aurantiacibacter gangjinensis</name>
    <dbReference type="NCBI Taxonomy" id="502682"/>
    <lineage>
        <taxon>Bacteria</taxon>
        <taxon>Pseudomonadati</taxon>
        <taxon>Pseudomonadota</taxon>
        <taxon>Alphaproteobacteria</taxon>
        <taxon>Sphingomonadales</taxon>
        <taxon>Erythrobacteraceae</taxon>
        <taxon>Aurantiacibacter</taxon>
    </lineage>
</organism>
<evidence type="ECO:0000256" key="4">
    <source>
        <dbReference type="ARBA" id="ARBA00022801"/>
    </source>
</evidence>
<evidence type="ECO:0000256" key="3">
    <source>
        <dbReference type="ARBA" id="ARBA00022638"/>
    </source>
</evidence>
<comment type="caution">
    <text evidence="9">The sequence shown here is derived from an EMBL/GenBank/DDBJ whole genome shotgun (WGS) entry which is preliminary data.</text>
</comment>
<evidence type="ECO:0000313" key="9">
    <source>
        <dbReference type="EMBL" id="KLE33573.1"/>
    </source>
</evidence>
<dbReference type="PATRIC" id="fig|502682.8.peg.120"/>
<dbReference type="GO" id="GO:0009253">
    <property type="term" value="P:peptidoglycan catabolic process"/>
    <property type="evidence" value="ECO:0007669"/>
    <property type="project" value="InterPro"/>
</dbReference>
<keyword evidence="5" id="KW-1035">Host cytoplasm</keyword>
<dbReference type="PRINTS" id="PR00684">
    <property type="entry name" value="T4LYSOZYME"/>
</dbReference>
<comment type="catalytic activity">
    <reaction evidence="1 7">
        <text>Hydrolysis of (1-&gt;4)-beta-linkages between N-acetylmuramic acid and N-acetyl-D-glucosamine residues in a peptidoglycan and between N-acetyl-D-glucosamine residues in chitodextrins.</text>
        <dbReference type="EC" id="3.2.1.17"/>
    </reaction>
</comment>
<name>A0A0G9MWC0_9SPHN</name>
<dbReference type="Pfam" id="PF00959">
    <property type="entry name" value="Phage_lysozyme"/>
    <property type="match status" value="1"/>
</dbReference>
<comment type="similarity">
    <text evidence="7">Belongs to the glycosyl hydrolase 24 family.</text>
</comment>
<keyword evidence="3 7" id="KW-0081">Bacteriolytic enzyme</keyword>
<keyword evidence="6 7" id="KW-0326">Glycosidase</keyword>
<dbReference type="EC" id="3.2.1.17" evidence="7"/>
<gene>
    <name evidence="9" type="ORF">AAW01_00580</name>
</gene>
<proteinExistence type="inferred from homology"/>
<evidence type="ECO:0000313" key="10">
    <source>
        <dbReference type="Proteomes" id="UP000053070"/>
    </source>
</evidence>
<dbReference type="AlphaFoldDB" id="A0A0G9MWC0"/>
<dbReference type="Gene3D" id="1.10.530.40">
    <property type="match status" value="1"/>
</dbReference>
<dbReference type="InterPro" id="IPR001165">
    <property type="entry name" value="T4-type_lysozyme"/>
</dbReference>
<dbReference type="InterPro" id="IPR033907">
    <property type="entry name" value="Endolysin_autolysin"/>
</dbReference>
<dbReference type="CDD" id="cd00737">
    <property type="entry name" value="lyz_endolysin_autolysin"/>
    <property type="match status" value="1"/>
</dbReference>
<dbReference type="PANTHER" id="PTHR38107:SF3">
    <property type="entry name" value="LYSOZYME RRRD-RELATED"/>
    <property type="match status" value="1"/>
</dbReference>
<keyword evidence="8" id="KW-0175">Coiled coil</keyword>
<dbReference type="Proteomes" id="UP000053070">
    <property type="component" value="Unassembled WGS sequence"/>
</dbReference>
<dbReference type="SUPFAM" id="SSF53955">
    <property type="entry name" value="Lysozyme-like"/>
    <property type="match status" value="1"/>
</dbReference>
<accession>A0A0G9MWC0</accession>
<dbReference type="HAMAP" id="MF_04110">
    <property type="entry name" value="ENDOLYSIN_T4"/>
    <property type="match status" value="1"/>
</dbReference>
<evidence type="ECO:0000256" key="5">
    <source>
        <dbReference type="ARBA" id="ARBA00023200"/>
    </source>
</evidence>
<evidence type="ECO:0000256" key="1">
    <source>
        <dbReference type="ARBA" id="ARBA00000632"/>
    </source>
</evidence>
<dbReference type="STRING" id="502682.BMF35_a1542"/>
<evidence type="ECO:0000256" key="8">
    <source>
        <dbReference type="SAM" id="Coils"/>
    </source>
</evidence>